<dbReference type="PROSITE" id="PS50977">
    <property type="entry name" value="HTH_TETR_2"/>
    <property type="match status" value="1"/>
</dbReference>
<dbReference type="InterPro" id="IPR001647">
    <property type="entry name" value="HTH_TetR"/>
</dbReference>
<dbReference type="InterPro" id="IPR009057">
    <property type="entry name" value="Homeodomain-like_sf"/>
</dbReference>
<dbReference type="AlphaFoldDB" id="A0A382QUX3"/>
<evidence type="ECO:0000256" key="3">
    <source>
        <dbReference type="ARBA" id="ARBA00023163"/>
    </source>
</evidence>
<name>A0A382QUX3_9ZZZZ</name>
<evidence type="ECO:0000256" key="2">
    <source>
        <dbReference type="ARBA" id="ARBA00023125"/>
    </source>
</evidence>
<accession>A0A382QUX3</accession>
<dbReference type="Gene3D" id="1.10.357.10">
    <property type="entry name" value="Tetracycline Repressor, domain 2"/>
    <property type="match status" value="1"/>
</dbReference>
<dbReference type="PANTHER" id="PTHR47506">
    <property type="entry name" value="TRANSCRIPTIONAL REGULATORY PROTEIN"/>
    <property type="match status" value="1"/>
</dbReference>
<keyword evidence="3" id="KW-0804">Transcription</keyword>
<proteinExistence type="predicted"/>
<evidence type="ECO:0000256" key="1">
    <source>
        <dbReference type="ARBA" id="ARBA00023015"/>
    </source>
</evidence>
<keyword evidence="1" id="KW-0805">Transcription regulation</keyword>
<feature type="domain" description="HTH tetR-type" evidence="4">
    <location>
        <begin position="7"/>
        <end position="67"/>
    </location>
</feature>
<dbReference type="Pfam" id="PF00440">
    <property type="entry name" value="TetR_N"/>
    <property type="match status" value="1"/>
</dbReference>
<dbReference type="GO" id="GO:0003677">
    <property type="term" value="F:DNA binding"/>
    <property type="evidence" value="ECO:0007669"/>
    <property type="project" value="UniProtKB-KW"/>
</dbReference>
<dbReference type="EMBL" id="UINC01116779">
    <property type="protein sequence ID" value="SVC88757.1"/>
    <property type="molecule type" value="Genomic_DNA"/>
</dbReference>
<dbReference type="PANTHER" id="PTHR47506:SF1">
    <property type="entry name" value="HTH-TYPE TRANSCRIPTIONAL REGULATOR YJDC"/>
    <property type="match status" value="1"/>
</dbReference>
<organism evidence="5">
    <name type="scientific">marine metagenome</name>
    <dbReference type="NCBI Taxonomy" id="408172"/>
    <lineage>
        <taxon>unclassified sequences</taxon>
        <taxon>metagenomes</taxon>
        <taxon>ecological metagenomes</taxon>
    </lineage>
</organism>
<evidence type="ECO:0000259" key="4">
    <source>
        <dbReference type="PROSITE" id="PS50977"/>
    </source>
</evidence>
<protein>
    <recommendedName>
        <fullName evidence="4">HTH tetR-type domain-containing protein</fullName>
    </recommendedName>
</protein>
<dbReference type="SUPFAM" id="SSF48498">
    <property type="entry name" value="Tetracyclin repressor-like, C-terminal domain"/>
    <property type="match status" value="1"/>
</dbReference>
<gene>
    <name evidence="5" type="ORF">METZ01_LOCUS341611</name>
</gene>
<dbReference type="PRINTS" id="PR00455">
    <property type="entry name" value="HTHTETR"/>
</dbReference>
<dbReference type="SUPFAM" id="SSF46689">
    <property type="entry name" value="Homeodomain-like"/>
    <property type="match status" value="1"/>
</dbReference>
<keyword evidence="2" id="KW-0238">DNA-binding</keyword>
<evidence type="ECO:0000313" key="5">
    <source>
        <dbReference type="EMBL" id="SVC88757.1"/>
    </source>
</evidence>
<reference evidence="5" key="1">
    <citation type="submission" date="2018-05" db="EMBL/GenBank/DDBJ databases">
        <authorList>
            <person name="Lanie J.A."/>
            <person name="Ng W.-L."/>
            <person name="Kazmierczak K.M."/>
            <person name="Andrzejewski T.M."/>
            <person name="Davidsen T.M."/>
            <person name="Wayne K.J."/>
            <person name="Tettelin H."/>
            <person name="Glass J.I."/>
            <person name="Rusch D."/>
            <person name="Podicherti R."/>
            <person name="Tsui H.-C.T."/>
            <person name="Winkler M.E."/>
        </authorList>
    </citation>
    <scope>NUCLEOTIDE SEQUENCE</scope>
</reference>
<sequence length="195" mass="22026">MPTAAAVDRKLQILEATTDLLQTRSFSSFSYADLSERLGISKASIHHHFPTKEELARALVARFRESRRQFLANLDEQFDDPWARLDAFLRGGCNLADSGTKICPIGCLRVEHNVIGDSVKDELHEYYQLGHWWLARLLEEGRSRGRMSYPGTSDDQAMLIHAALQGALQNARAEGPNQFHVVLEQIKSWMTTSTN</sequence>
<dbReference type="InterPro" id="IPR036271">
    <property type="entry name" value="Tet_transcr_reg_TetR-rel_C_sf"/>
</dbReference>